<proteinExistence type="predicted"/>
<feature type="compositionally biased region" description="Pro residues" evidence="1">
    <location>
        <begin position="35"/>
        <end position="64"/>
    </location>
</feature>
<dbReference type="AlphaFoldDB" id="A0A4Y3QY96"/>
<gene>
    <name evidence="3" type="ORF">SCA03_19690</name>
</gene>
<protein>
    <recommendedName>
        <fullName evidence="5">PQQ-binding-like beta-propeller repeat protein</fullName>
    </recommendedName>
</protein>
<feature type="compositionally biased region" description="Basic and acidic residues" evidence="1">
    <location>
        <begin position="157"/>
        <end position="174"/>
    </location>
</feature>
<dbReference type="InterPro" id="IPR011047">
    <property type="entry name" value="Quinoprotein_ADH-like_sf"/>
</dbReference>
<feature type="compositionally biased region" description="Pro residues" evidence="1">
    <location>
        <begin position="1"/>
        <end position="11"/>
    </location>
</feature>
<feature type="transmembrane region" description="Helical" evidence="2">
    <location>
        <begin position="135"/>
        <end position="156"/>
    </location>
</feature>
<feature type="compositionally biased region" description="Low complexity" evidence="1">
    <location>
        <begin position="105"/>
        <end position="114"/>
    </location>
</feature>
<dbReference type="OrthoDB" id="3679173at2"/>
<organism evidence="3 4">
    <name type="scientific">Streptomyces cacaoi</name>
    <dbReference type="NCBI Taxonomy" id="1898"/>
    <lineage>
        <taxon>Bacteria</taxon>
        <taxon>Bacillati</taxon>
        <taxon>Actinomycetota</taxon>
        <taxon>Actinomycetes</taxon>
        <taxon>Kitasatosporales</taxon>
        <taxon>Streptomycetaceae</taxon>
        <taxon>Streptomyces</taxon>
    </lineage>
</organism>
<keyword evidence="4" id="KW-1185">Reference proteome</keyword>
<reference evidence="3 4" key="1">
    <citation type="submission" date="2019-06" db="EMBL/GenBank/DDBJ databases">
        <title>Whole genome shotgun sequence of Streptomyces cacaoi subsp. cacaoi NBRC 12748.</title>
        <authorList>
            <person name="Hosoyama A."/>
            <person name="Uohara A."/>
            <person name="Ohji S."/>
            <person name="Ichikawa N."/>
        </authorList>
    </citation>
    <scope>NUCLEOTIDE SEQUENCE [LARGE SCALE GENOMIC DNA]</scope>
    <source>
        <strain evidence="3 4">NBRC 12748</strain>
    </source>
</reference>
<evidence type="ECO:0008006" key="5">
    <source>
        <dbReference type="Google" id="ProtNLM"/>
    </source>
</evidence>
<feature type="region of interest" description="Disordered" evidence="1">
    <location>
        <begin position="157"/>
        <end position="192"/>
    </location>
</feature>
<comment type="caution">
    <text evidence="3">The sequence shown here is derived from an EMBL/GenBank/DDBJ whole genome shotgun (WGS) entry which is preliminary data.</text>
</comment>
<feature type="region of interest" description="Disordered" evidence="1">
    <location>
        <begin position="1"/>
        <end position="129"/>
    </location>
</feature>
<dbReference type="RefSeq" id="WP_086818190.1">
    <property type="nucleotide sequence ID" value="NZ_BJMM01000007.1"/>
</dbReference>
<keyword evidence="2" id="KW-0472">Membrane</keyword>
<dbReference type="Proteomes" id="UP000319210">
    <property type="component" value="Unassembled WGS sequence"/>
</dbReference>
<dbReference type="SUPFAM" id="SSF50998">
    <property type="entry name" value="Quinoprotein alcohol dehydrogenase-like"/>
    <property type="match status" value="1"/>
</dbReference>
<feature type="compositionally biased region" description="Basic and acidic residues" evidence="1">
    <location>
        <begin position="565"/>
        <end position="575"/>
    </location>
</feature>
<evidence type="ECO:0000256" key="2">
    <source>
        <dbReference type="SAM" id="Phobius"/>
    </source>
</evidence>
<evidence type="ECO:0000313" key="3">
    <source>
        <dbReference type="EMBL" id="GEB49418.1"/>
    </source>
</evidence>
<feature type="compositionally biased region" description="Low complexity" evidence="1">
    <location>
        <begin position="65"/>
        <end position="89"/>
    </location>
</feature>
<dbReference type="EMBL" id="BJMM01000007">
    <property type="protein sequence ID" value="GEB49418.1"/>
    <property type="molecule type" value="Genomic_DNA"/>
</dbReference>
<evidence type="ECO:0000256" key="1">
    <source>
        <dbReference type="SAM" id="MobiDB-lite"/>
    </source>
</evidence>
<sequence length="585" mass="61617">MSQPPPPPDQPPSGGFGAPQEPPQGQPSYGYPQQPGTPPPPPPQPPQAPAAPPGMPQTPPPSPPASQSGYGYPQQPGQQPGYGYPQQPGQPGGFGAPTPPPPQGPYAQQPGMYPSYDTSGGMPGGGGGGRSNSKVIGIVAAVVAVLLVAGGGVFFLTKDDGKKDEAKGDDKANEQSDGPQKPKSTKGSQIVDWDAPTVKDITTVSGNWATDKVFAKPSLRKLVVQDLDSGKKTDVPLRGNVCAASNNMTKDHKIALVVQETISNSADCTRMVIVDLDAKKIAWDKTMPNADTRSNENVAISGDTVASAWIGGSAGYKISSGKKLWEAKPSDCRDKGYQGGKSLVAVVECGSDYDKPQVSVQKLDPDTGKATWKYEPPKGVKNVRVASTDPLVLVVGAGDELTSDVMAISDDKKLQSKISLGERYNKPCELEVNACYAMAVGPDTIYLTTTQHTEPSADGSARTNDVMAFDISTGKPKWKSAAGKNREIIPFRMEGGHILAYKLPPYDAGGQIVSLDPKDGKQTKLLQMPRSEVGQGEQAFSVSPDSVDQPLLFENGRFFLSDNLVSDREPSDGEVPKLAAGFGPK</sequence>
<keyword evidence="2" id="KW-0812">Transmembrane</keyword>
<evidence type="ECO:0000313" key="4">
    <source>
        <dbReference type="Proteomes" id="UP000319210"/>
    </source>
</evidence>
<accession>A0A4Y3QY96</accession>
<feature type="region of interest" description="Disordered" evidence="1">
    <location>
        <begin position="564"/>
        <end position="585"/>
    </location>
</feature>
<keyword evidence="2" id="KW-1133">Transmembrane helix</keyword>
<dbReference type="Gene3D" id="2.130.10.10">
    <property type="entry name" value="YVTN repeat-like/Quinoprotein amine dehydrogenase"/>
    <property type="match status" value="1"/>
</dbReference>
<dbReference type="InterPro" id="IPR015943">
    <property type="entry name" value="WD40/YVTN_repeat-like_dom_sf"/>
</dbReference>
<name>A0A4Y3QY96_STRCI</name>